<dbReference type="EMBL" id="SNZH01000017">
    <property type="protein sequence ID" value="TDR39113.1"/>
    <property type="molecule type" value="Genomic_DNA"/>
</dbReference>
<dbReference type="InterPro" id="IPR013830">
    <property type="entry name" value="SGNH_hydro"/>
</dbReference>
<comment type="caution">
    <text evidence="7">The sequence shown here is derived from an EMBL/GenBank/DDBJ whole genome shotgun (WGS) entry which is preliminary data.</text>
</comment>
<dbReference type="Gene3D" id="2.60.120.10">
    <property type="entry name" value="Jelly Rolls"/>
    <property type="match status" value="1"/>
</dbReference>
<gene>
    <name evidence="7" type="ORF">DFR29_11717</name>
</gene>
<proteinExistence type="inferred from homology"/>
<dbReference type="PANTHER" id="PTHR43695">
    <property type="entry name" value="PUTATIVE (AFU_ORTHOLOGUE AFUA_2G17250)-RELATED"/>
    <property type="match status" value="1"/>
</dbReference>
<dbReference type="InterPro" id="IPR036514">
    <property type="entry name" value="SGNH_hydro_sf"/>
</dbReference>
<dbReference type="InterPro" id="IPR037459">
    <property type="entry name" value="RhgT-like"/>
</dbReference>
<feature type="domain" description="Cupin type-2" evidence="5">
    <location>
        <begin position="301"/>
        <end position="363"/>
    </location>
</feature>
<dbReference type="PANTHER" id="PTHR43695:SF1">
    <property type="entry name" value="RHAMNOGALACTURONAN ACETYLESTERASE"/>
    <property type="match status" value="1"/>
</dbReference>
<evidence type="ECO:0000259" key="5">
    <source>
        <dbReference type="Pfam" id="PF07883"/>
    </source>
</evidence>
<comment type="similarity">
    <text evidence="1">Belongs to the 'GDSL' lipolytic enzyme family.</text>
</comment>
<reference evidence="7 8" key="1">
    <citation type="submission" date="2019-03" db="EMBL/GenBank/DDBJ databases">
        <title>Genomic Encyclopedia of Type Strains, Phase IV (KMG-IV): sequencing the most valuable type-strain genomes for metagenomic binning, comparative biology and taxonomic classification.</title>
        <authorList>
            <person name="Goeker M."/>
        </authorList>
    </citation>
    <scope>NUCLEOTIDE SEQUENCE [LARGE SCALE GENOMIC DNA]</scope>
    <source>
        <strain evidence="7 8">DSM 21667</strain>
    </source>
</reference>
<dbReference type="InterPro" id="IPR011051">
    <property type="entry name" value="RmlC_Cupin_sf"/>
</dbReference>
<keyword evidence="4" id="KW-0732">Signal</keyword>
<dbReference type="Pfam" id="PF07883">
    <property type="entry name" value="Cupin_2"/>
    <property type="match status" value="1"/>
</dbReference>
<dbReference type="InterPro" id="IPR013096">
    <property type="entry name" value="Cupin_2"/>
</dbReference>
<evidence type="ECO:0000256" key="3">
    <source>
        <dbReference type="SAM" id="MobiDB-lite"/>
    </source>
</evidence>
<feature type="region of interest" description="Disordered" evidence="3">
    <location>
        <begin position="261"/>
        <end position="280"/>
    </location>
</feature>
<keyword evidence="2" id="KW-0378">Hydrolase</keyword>
<evidence type="ECO:0000313" key="8">
    <source>
        <dbReference type="Proteomes" id="UP000295293"/>
    </source>
</evidence>
<sequence>MRRIAALLLGLLAATATAQQRLPPPLRLVIAGDSTASEYDASRWPRRGWGQELPGYLDAAVDVRNRAQSGRSSRSFIQQGWIYDVAADLRTGDLLLIQFGHNDEKFDDPARYNAPQSEFPMWLMHYVELARRSGAVPVLLTPVARRHFVDGRPVDLHGPYAEAVRALARRQGVALVDLNLASLRWLAGLGEDASRDFYLHLPAQGLKDNTHFHQRGAAAVACLVLKGLVQQQLLAATRLRRDTDCGQPDWNEAANASSRVARAGDYRRRQASPHGGGGSSEADAFFDDVADLDMVLRKRILPAGAGIGLHRHDKDEVYYVLSGRGRYVLDGVLHEVGPGDALLTRIGSSHAIYQTGEEALVILIGYRKGSG</sequence>
<evidence type="ECO:0000256" key="1">
    <source>
        <dbReference type="ARBA" id="ARBA00008668"/>
    </source>
</evidence>
<dbReference type="SUPFAM" id="SSF51182">
    <property type="entry name" value="RmlC-like cupins"/>
    <property type="match status" value="1"/>
</dbReference>
<organism evidence="7 8">
    <name type="scientific">Tahibacter aquaticus</name>
    <dbReference type="NCBI Taxonomy" id="520092"/>
    <lineage>
        <taxon>Bacteria</taxon>
        <taxon>Pseudomonadati</taxon>
        <taxon>Pseudomonadota</taxon>
        <taxon>Gammaproteobacteria</taxon>
        <taxon>Lysobacterales</taxon>
        <taxon>Rhodanobacteraceae</taxon>
        <taxon>Tahibacter</taxon>
    </lineage>
</organism>
<evidence type="ECO:0000259" key="6">
    <source>
        <dbReference type="Pfam" id="PF13472"/>
    </source>
</evidence>
<dbReference type="Pfam" id="PF13472">
    <property type="entry name" value="Lipase_GDSL_2"/>
    <property type="match status" value="1"/>
</dbReference>
<name>A0A4R6YNI2_9GAMM</name>
<evidence type="ECO:0000256" key="2">
    <source>
        <dbReference type="ARBA" id="ARBA00022801"/>
    </source>
</evidence>
<feature type="signal peptide" evidence="4">
    <location>
        <begin position="1"/>
        <end position="18"/>
    </location>
</feature>
<evidence type="ECO:0000256" key="4">
    <source>
        <dbReference type="SAM" id="SignalP"/>
    </source>
</evidence>
<dbReference type="Gene3D" id="3.40.50.1110">
    <property type="entry name" value="SGNH hydrolase"/>
    <property type="match status" value="1"/>
</dbReference>
<dbReference type="CDD" id="cd01821">
    <property type="entry name" value="Rhamnogalacturan_acetylesterase_like"/>
    <property type="match status" value="1"/>
</dbReference>
<dbReference type="Proteomes" id="UP000295293">
    <property type="component" value="Unassembled WGS sequence"/>
</dbReference>
<accession>A0A4R6YNI2</accession>
<evidence type="ECO:0000313" key="7">
    <source>
        <dbReference type="EMBL" id="TDR39113.1"/>
    </source>
</evidence>
<dbReference type="RefSeq" id="WP_425598883.1">
    <property type="nucleotide sequence ID" value="NZ_SNZH01000017.1"/>
</dbReference>
<feature type="chain" id="PRO_5020945128" evidence="4">
    <location>
        <begin position="19"/>
        <end position="371"/>
    </location>
</feature>
<keyword evidence="8" id="KW-1185">Reference proteome</keyword>
<protein>
    <submittedName>
        <fullName evidence="7">Lysophospholipase L1-like esterase</fullName>
    </submittedName>
</protein>
<dbReference type="InterPro" id="IPR014710">
    <property type="entry name" value="RmlC-like_jellyroll"/>
</dbReference>
<dbReference type="GO" id="GO:0016788">
    <property type="term" value="F:hydrolase activity, acting on ester bonds"/>
    <property type="evidence" value="ECO:0007669"/>
    <property type="project" value="UniProtKB-ARBA"/>
</dbReference>
<dbReference type="SUPFAM" id="SSF52266">
    <property type="entry name" value="SGNH hydrolase"/>
    <property type="match status" value="1"/>
</dbReference>
<dbReference type="AlphaFoldDB" id="A0A4R6YNI2"/>
<feature type="domain" description="SGNH hydrolase-type esterase" evidence="6">
    <location>
        <begin position="32"/>
        <end position="205"/>
    </location>
</feature>